<feature type="compositionally biased region" description="Basic and acidic residues" evidence="1">
    <location>
        <begin position="77"/>
        <end position="86"/>
    </location>
</feature>
<accession>J3MKA2</accession>
<sequence length="86" mass="9776">MMNKQGISRRHLMKKVKNESSYEKDSEPAGIADEGERHHRIVDVMDREDSDNEKVHDDESTDEKGGNPGYYINARRVKVDGDASSL</sequence>
<evidence type="ECO:0000256" key="1">
    <source>
        <dbReference type="SAM" id="MobiDB-lite"/>
    </source>
</evidence>
<keyword evidence="3" id="KW-1185">Reference proteome</keyword>
<dbReference type="Gramene" id="OB07G18340.1">
    <property type="protein sequence ID" value="OB07G18340.1"/>
    <property type="gene ID" value="OB07G18340"/>
</dbReference>
<reference evidence="2" key="2">
    <citation type="submission" date="2013-04" db="UniProtKB">
        <authorList>
            <consortium name="EnsemblPlants"/>
        </authorList>
    </citation>
    <scope>IDENTIFICATION</scope>
</reference>
<evidence type="ECO:0000313" key="3">
    <source>
        <dbReference type="Proteomes" id="UP000006038"/>
    </source>
</evidence>
<name>J3MKA2_ORYBR</name>
<evidence type="ECO:0000313" key="2">
    <source>
        <dbReference type="EnsemblPlants" id="OB07G18340.1"/>
    </source>
</evidence>
<dbReference type="Proteomes" id="UP000006038">
    <property type="component" value="Chromosome 7"/>
</dbReference>
<reference evidence="2" key="1">
    <citation type="journal article" date="2013" name="Nat. Commun.">
        <title>Whole-genome sequencing of Oryza brachyantha reveals mechanisms underlying Oryza genome evolution.</title>
        <authorList>
            <person name="Chen J."/>
            <person name="Huang Q."/>
            <person name="Gao D."/>
            <person name="Wang J."/>
            <person name="Lang Y."/>
            <person name="Liu T."/>
            <person name="Li B."/>
            <person name="Bai Z."/>
            <person name="Luis Goicoechea J."/>
            <person name="Liang C."/>
            <person name="Chen C."/>
            <person name="Zhang W."/>
            <person name="Sun S."/>
            <person name="Liao Y."/>
            <person name="Zhang X."/>
            <person name="Yang L."/>
            <person name="Song C."/>
            <person name="Wang M."/>
            <person name="Shi J."/>
            <person name="Liu G."/>
            <person name="Liu J."/>
            <person name="Zhou H."/>
            <person name="Zhou W."/>
            <person name="Yu Q."/>
            <person name="An N."/>
            <person name="Chen Y."/>
            <person name="Cai Q."/>
            <person name="Wang B."/>
            <person name="Liu B."/>
            <person name="Min J."/>
            <person name="Huang Y."/>
            <person name="Wu H."/>
            <person name="Li Z."/>
            <person name="Zhang Y."/>
            <person name="Yin Y."/>
            <person name="Song W."/>
            <person name="Jiang J."/>
            <person name="Jackson S.A."/>
            <person name="Wing R.A."/>
            <person name="Wang J."/>
            <person name="Chen M."/>
        </authorList>
    </citation>
    <scope>NUCLEOTIDE SEQUENCE [LARGE SCALE GENOMIC DNA]</scope>
    <source>
        <strain evidence="2">cv. IRGC 101232</strain>
    </source>
</reference>
<proteinExistence type="predicted"/>
<feature type="compositionally biased region" description="Basic and acidic residues" evidence="1">
    <location>
        <begin position="34"/>
        <end position="65"/>
    </location>
</feature>
<feature type="compositionally biased region" description="Basic and acidic residues" evidence="1">
    <location>
        <begin position="16"/>
        <end position="27"/>
    </location>
</feature>
<organism evidence="2">
    <name type="scientific">Oryza brachyantha</name>
    <name type="common">malo sina</name>
    <dbReference type="NCBI Taxonomy" id="4533"/>
    <lineage>
        <taxon>Eukaryota</taxon>
        <taxon>Viridiplantae</taxon>
        <taxon>Streptophyta</taxon>
        <taxon>Embryophyta</taxon>
        <taxon>Tracheophyta</taxon>
        <taxon>Spermatophyta</taxon>
        <taxon>Magnoliopsida</taxon>
        <taxon>Liliopsida</taxon>
        <taxon>Poales</taxon>
        <taxon>Poaceae</taxon>
        <taxon>BOP clade</taxon>
        <taxon>Oryzoideae</taxon>
        <taxon>Oryzeae</taxon>
        <taxon>Oryzinae</taxon>
        <taxon>Oryza</taxon>
    </lineage>
</organism>
<protein>
    <submittedName>
        <fullName evidence="2">Uncharacterized protein</fullName>
    </submittedName>
</protein>
<dbReference type="AlphaFoldDB" id="J3MKA2"/>
<dbReference type="HOGENOM" id="CLU_2501560_0_0_1"/>
<feature type="region of interest" description="Disordered" evidence="1">
    <location>
        <begin position="1"/>
        <end position="86"/>
    </location>
</feature>
<dbReference type="EnsemblPlants" id="OB07G18340.1">
    <property type="protein sequence ID" value="OB07G18340.1"/>
    <property type="gene ID" value="OB07G18340"/>
</dbReference>